<feature type="compositionally biased region" description="Low complexity" evidence="2">
    <location>
        <begin position="1291"/>
        <end position="1316"/>
    </location>
</feature>
<dbReference type="SUPFAM" id="SSF49265">
    <property type="entry name" value="Fibronectin type III"/>
    <property type="match status" value="3"/>
</dbReference>
<evidence type="ECO:0000256" key="2">
    <source>
        <dbReference type="SAM" id="MobiDB-lite"/>
    </source>
</evidence>
<evidence type="ECO:0000313" key="8">
    <source>
        <dbReference type="Proteomes" id="UP000054408"/>
    </source>
</evidence>
<dbReference type="InterPro" id="IPR036116">
    <property type="entry name" value="FN3_sf"/>
</dbReference>
<dbReference type="Pfam" id="PF00041">
    <property type="entry name" value="fn3"/>
    <property type="match status" value="1"/>
</dbReference>
<dbReference type="RefSeq" id="XP_013759456.1">
    <property type="nucleotide sequence ID" value="XM_013904002.1"/>
</dbReference>
<dbReference type="SMART" id="SM00323">
    <property type="entry name" value="RasGAP"/>
    <property type="match status" value="1"/>
</dbReference>
<evidence type="ECO:0000259" key="5">
    <source>
        <dbReference type="PROSITE" id="PS50018"/>
    </source>
</evidence>
<dbReference type="CDD" id="cd00063">
    <property type="entry name" value="FN3"/>
    <property type="match status" value="4"/>
</dbReference>
<feature type="domain" description="Fibronectin type-III" evidence="6">
    <location>
        <begin position="786"/>
        <end position="879"/>
    </location>
</feature>
<dbReference type="PROSITE" id="PS50018">
    <property type="entry name" value="RAS_GTPASE_ACTIV_2"/>
    <property type="match status" value="1"/>
</dbReference>
<dbReference type="SUPFAM" id="SSF48350">
    <property type="entry name" value="GTPase activation domain, GAP"/>
    <property type="match status" value="1"/>
</dbReference>
<dbReference type="STRING" id="461836.A0A0L0D571"/>
<protein>
    <submittedName>
        <fullName evidence="7">Fibronectin type III domain-containing protein</fullName>
    </submittedName>
</protein>
<dbReference type="eggNOG" id="KOG3508">
    <property type="taxonomic scope" value="Eukaryota"/>
</dbReference>
<feature type="domain" description="Fibronectin type-III" evidence="6">
    <location>
        <begin position="440"/>
        <end position="544"/>
    </location>
</feature>
<dbReference type="GO" id="GO:0005096">
    <property type="term" value="F:GTPase activator activity"/>
    <property type="evidence" value="ECO:0007669"/>
    <property type="project" value="UniProtKB-KW"/>
</dbReference>
<feature type="chain" id="PRO_5005537131" evidence="4">
    <location>
        <begin position="17"/>
        <end position="1443"/>
    </location>
</feature>
<evidence type="ECO:0000256" key="1">
    <source>
        <dbReference type="ARBA" id="ARBA00022468"/>
    </source>
</evidence>
<evidence type="ECO:0000259" key="6">
    <source>
        <dbReference type="PROSITE" id="PS50853"/>
    </source>
</evidence>
<dbReference type="InterPro" id="IPR003961">
    <property type="entry name" value="FN3_dom"/>
</dbReference>
<accession>A0A0L0D571</accession>
<dbReference type="InterPro" id="IPR039360">
    <property type="entry name" value="Ras_GTPase"/>
</dbReference>
<dbReference type="Pfam" id="PF00616">
    <property type="entry name" value="RasGAP"/>
    <property type="match status" value="1"/>
</dbReference>
<evidence type="ECO:0000313" key="7">
    <source>
        <dbReference type="EMBL" id="KNC47522.1"/>
    </source>
</evidence>
<feature type="transmembrane region" description="Helical" evidence="3">
    <location>
        <begin position="896"/>
        <end position="920"/>
    </location>
</feature>
<dbReference type="PROSITE" id="PS50853">
    <property type="entry name" value="FN3"/>
    <property type="match status" value="4"/>
</dbReference>
<keyword evidence="3" id="KW-0472">Membrane</keyword>
<dbReference type="eggNOG" id="KOG0613">
    <property type="taxonomic scope" value="Eukaryota"/>
</dbReference>
<proteinExistence type="predicted"/>
<dbReference type="Proteomes" id="UP000054408">
    <property type="component" value="Unassembled WGS sequence"/>
</dbReference>
<sequence>MRIVVVALLLATVVCGAPDQGTYVAVNSYGLTPASVLDTVGGRVVTVSASGDNQLWLEGRSAADGSPSMAFSVCTGAGCGRNPAAVFHAAGANSGTLVAYTAADGTLALVFCEHGLATCVDRTSNLPSLAGDSGLEPSIALDAASGLVVIVTRDSASGSRLRAFRCPALGTTACSSAIVDAGAPPDSGLTPSLVLDPSGSRGLAFTRDAVVNNTLRVWTFNVSDSLAVAGSISSLNVPCGCDSLPMAEDGGTGLAADLSCVDGCGAFYSGFLPSAIVIPGSSPVRYGVMTQARGVAAGGLVRSRARVPSSAEHVLVYHVFEELSSGELGYPAGAPVFFTNPSSTNVAPPSLVALPQVDQRLVAVASVSSGGRFSLHAWRFRYDGSDMAELAINAGLGNSVEHDPHSRSVVFDPVSYNLLSAATDVLGSSLGLFVQPMEDTPEPIDAASVLAADATSVTVGWAPPTRYNVPVVRYEVQIPDHGGTMSDTSPMYVVLPGAGESGSYLASNRTSFTEYSFRVLVDPPSSVLSIGTPNDFRSTLVLSADTEFSISIRAVNSNGTAPWSEPLVVSTDTINISPPDAPPRPSASDVTSSTLRLAWIAPADNNLPITMYIVHQISPARVLNTTTTFAFIDELLPNQFYQFRIQAVNGNGTSPFSPLLDVKTATINAPPEAPGGLYLGSVATSSSLVSLRWDVSPPNAADPPFAFQILVERLASLVDTSGEAASTIVEVFPQNPNDAAQLTAVVTGLLPATTYRFSVRSRNTNGTSDYAATMVTETTLADVPEAPLPPLVAGIAWNSVNFTITAPADNGSPISRITVYRNGEFVRALEGAELAAPQPYLFVDSRLMPLSLYVYTVSASNAVGESPVSAALSVQTGAEPTIAAVTPPPPPPSNTLLVASAAGLGAILLLVAILLVILIVRRQRKRARAGPPMPDFTPFRFGKYGTTAVKPAVSQRAGLVESVLPFLFDHPTNAVLKAMLMCVDPADADDFAKSLLAVALAKGKEKEVILAACALEVERADSLGTLFRVNSVATKLMQAYSKAVGLPYMWEAVGRHVAVWYHENHAGDDEEAGEAAAPQGLSTRNMEIDTSKVGAGQAETNKYLLMAMCQQFFESIVSTGKFVPVGMRRICLYLQNAVSAKFPTVGTTPTNSYLFLRFLNPAISAPEAFGVLPNPPSREERRQLILVTKVLQNLANGVLFGTKERFMVQLNPFLNTNMPRLNDYVRDVLNINVPSFDPFPAAEEMPASVLPLSLAVLHGYLARFLTKPKFKAVLKGATPMAGYEVLPDIESSSSSSSSSYSSSNSSGDENKTAASLLPPPAPSTGTTGLLPPPPPLLASGPGAAPPPTGAGVELAALSPSAVVLDMPGGEAGGSGRVAAALASRRGSGFEEMSMVSSIGGDDTNDSAPVNHGSMLFRQFKLVVQQLGNPLTKSQLFPTKSRKK</sequence>
<evidence type="ECO:0000256" key="4">
    <source>
        <dbReference type="SAM" id="SignalP"/>
    </source>
</evidence>
<dbReference type="InterPro" id="IPR013783">
    <property type="entry name" value="Ig-like_fold"/>
</dbReference>
<dbReference type="OrthoDB" id="28245at2759"/>
<evidence type="ECO:0000256" key="3">
    <source>
        <dbReference type="SAM" id="Phobius"/>
    </source>
</evidence>
<feature type="domain" description="Ras-GAP" evidence="5">
    <location>
        <begin position="987"/>
        <end position="1196"/>
    </location>
</feature>
<reference evidence="7 8" key="1">
    <citation type="submission" date="2010-05" db="EMBL/GenBank/DDBJ databases">
        <title>The Genome Sequence of Thecamonas trahens ATCC 50062.</title>
        <authorList>
            <consortium name="The Broad Institute Genome Sequencing Platform"/>
            <person name="Russ C."/>
            <person name="Cuomo C."/>
            <person name="Shea T."/>
            <person name="Young S.K."/>
            <person name="Zeng Q."/>
            <person name="Koehrsen M."/>
            <person name="Haas B."/>
            <person name="Borodovsky M."/>
            <person name="Guigo R."/>
            <person name="Alvarado L."/>
            <person name="Berlin A."/>
            <person name="Bochicchio J."/>
            <person name="Borenstein D."/>
            <person name="Chapman S."/>
            <person name="Chen Z."/>
            <person name="Freedman E."/>
            <person name="Gellesch M."/>
            <person name="Goldberg J."/>
            <person name="Griggs A."/>
            <person name="Gujja S."/>
            <person name="Heilman E."/>
            <person name="Heiman D."/>
            <person name="Hepburn T."/>
            <person name="Howarth C."/>
            <person name="Jen D."/>
            <person name="Larson L."/>
            <person name="Mehta T."/>
            <person name="Park D."/>
            <person name="Pearson M."/>
            <person name="Roberts A."/>
            <person name="Saif S."/>
            <person name="Shenoy N."/>
            <person name="Sisk P."/>
            <person name="Stolte C."/>
            <person name="Sykes S."/>
            <person name="Thomson T."/>
            <person name="Walk T."/>
            <person name="White J."/>
            <person name="Yandava C."/>
            <person name="Burger G."/>
            <person name="Gray M.W."/>
            <person name="Holland P.W.H."/>
            <person name="King N."/>
            <person name="Lang F.B.F."/>
            <person name="Roger A.J."/>
            <person name="Ruiz-Trillo I."/>
            <person name="Lander E."/>
            <person name="Nusbaum C."/>
        </authorList>
    </citation>
    <scope>NUCLEOTIDE SEQUENCE [LARGE SCALE GENOMIC DNA]</scope>
    <source>
        <strain evidence="7 8">ATCC 50062</strain>
    </source>
</reference>
<dbReference type="Gene3D" id="1.10.506.10">
    <property type="entry name" value="GTPase Activation - p120gap, domain 1"/>
    <property type="match status" value="1"/>
</dbReference>
<dbReference type="InterPro" id="IPR001936">
    <property type="entry name" value="RasGAP_dom"/>
</dbReference>
<keyword evidence="3" id="KW-0812">Transmembrane</keyword>
<dbReference type="EMBL" id="GL349447">
    <property type="protein sequence ID" value="KNC47522.1"/>
    <property type="molecule type" value="Genomic_DNA"/>
</dbReference>
<name>A0A0L0D571_THETB</name>
<keyword evidence="3" id="KW-1133">Transmembrane helix</keyword>
<dbReference type="PANTHER" id="PTHR10194">
    <property type="entry name" value="RAS GTPASE-ACTIVATING PROTEINS"/>
    <property type="match status" value="1"/>
</dbReference>
<feature type="region of interest" description="Disordered" evidence="2">
    <location>
        <begin position="1290"/>
        <end position="1352"/>
    </location>
</feature>
<feature type="domain" description="Fibronectin type-III" evidence="6">
    <location>
        <begin position="673"/>
        <end position="782"/>
    </location>
</feature>
<feature type="signal peptide" evidence="4">
    <location>
        <begin position="1"/>
        <end position="16"/>
    </location>
</feature>
<dbReference type="InterPro" id="IPR008936">
    <property type="entry name" value="Rho_GTPase_activation_prot"/>
</dbReference>
<keyword evidence="4" id="KW-0732">Signal</keyword>
<keyword evidence="1" id="KW-0343">GTPase activation</keyword>
<dbReference type="PANTHER" id="PTHR10194:SF60">
    <property type="entry name" value="RAS GTPASE-ACTIVATING PROTEIN RASKOL"/>
    <property type="match status" value="1"/>
</dbReference>
<feature type="domain" description="Fibronectin type-III" evidence="6">
    <location>
        <begin position="581"/>
        <end position="667"/>
    </location>
</feature>
<keyword evidence="8" id="KW-1185">Reference proteome</keyword>
<dbReference type="Gene3D" id="2.60.40.10">
    <property type="entry name" value="Immunoglobulins"/>
    <property type="match status" value="4"/>
</dbReference>
<dbReference type="GeneID" id="25562217"/>
<dbReference type="SMART" id="SM00060">
    <property type="entry name" value="FN3"/>
    <property type="match status" value="4"/>
</dbReference>
<gene>
    <name evidence="7" type="ORF">AMSG_02542</name>
</gene>
<organism evidence="7 8">
    <name type="scientific">Thecamonas trahens ATCC 50062</name>
    <dbReference type="NCBI Taxonomy" id="461836"/>
    <lineage>
        <taxon>Eukaryota</taxon>
        <taxon>Apusozoa</taxon>
        <taxon>Apusomonadida</taxon>
        <taxon>Apusomonadidae</taxon>
        <taxon>Thecamonas</taxon>
    </lineage>
</organism>